<gene>
    <name evidence="9" type="ORF">SMU82_06319</name>
</gene>
<evidence type="ECO:0000256" key="5">
    <source>
        <dbReference type="ARBA" id="ARBA00023027"/>
    </source>
</evidence>
<dbReference type="Gene3D" id="3.40.50.720">
    <property type="entry name" value="NAD(P)-binding Rossmann-like Domain"/>
    <property type="match status" value="1"/>
</dbReference>
<evidence type="ECO:0000313" key="10">
    <source>
        <dbReference type="Proteomes" id="UP000011676"/>
    </source>
</evidence>
<dbReference type="GO" id="GO:0005886">
    <property type="term" value="C:plasma membrane"/>
    <property type="evidence" value="ECO:0007669"/>
    <property type="project" value="InterPro"/>
</dbReference>
<dbReference type="Gene3D" id="3.30.70.1450">
    <property type="entry name" value="Regulator of K+ conductance, C-terminal domain"/>
    <property type="match status" value="1"/>
</dbReference>
<evidence type="ECO:0000259" key="8">
    <source>
        <dbReference type="PROSITE" id="PS51202"/>
    </source>
</evidence>
<dbReference type="GeneID" id="93859010"/>
<dbReference type="PANTHER" id="PTHR43833:SF5">
    <property type="entry name" value="TRK SYSTEM POTASSIUM UPTAKE PROTEIN TRKA"/>
    <property type="match status" value="1"/>
</dbReference>
<dbReference type="GO" id="GO:0015079">
    <property type="term" value="F:potassium ion transmembrane transporter activity"/>
    <property type="evidence" value="ECO:0007669"/>
    <property type="project" value="InterPro"/>
</dbReference>
<evidence type="ECO:0000256" key="1">
    <source>
        <dbReference type="ARBA" id="ARBA00017378"/>
    </source>
</evidence>
<reference evidence="9 10" key="1">
    <citation type="journal article" date="2013" name="Mol. Biol. Evol.">
        <title>Evolutionary and population genomics of the cavity causing bacteria Streptococcus mutans.</title>
        <authorList>
            <person name="Cornejo O.E."/>
            <person name="Lefebure T."/>
            <person name="Pavinski Bitar P.D."/>
            <person name="Lang P."/>
            <person name="Richards V.P."/>
            <person name="Eilertson K."/>
            <person name="Do T."/>
            <person name="Beighton D."/>
            <person name="Zeng L."/>
            <person name="Ahn S.J."/>
            <person name="Burne R.A."/>
            <person name="Siepel A."/>
            <person name="Bustamante C.D."/>
            <person name="Stanhope M.J."/>
        </authorList>
    </citation>
    <scope>NUCLEOTIDE SEQUENCE [LARGE SCALE GENOMIC DNA]</scope>
    <source>
        <strain evidence="9 10">SM6</strain>
    </source>
</reference>
<accession>A0A829BQS2</accession>
<dbReference type="AlphaFoldDB" id="A0A829BQS2"/>
<dbReference type="PROSITE" id="PS51202">
    <property type="entry name" value="RCK_C"/>
    <property type="match status" value="1"/>
</dbReference>
<comment type="caution">
    <text evidence="9">The sequence shown here is derived from an EMBL/GenBank/DDBJ whole genome shotgun (WGS) entry which is preliminary data.</text>
</comment>
<feature type="domain" description="RCK C-terminal" evidence="8">
    <location>
        <begin position="139"/>
        <end position="219"/>
    </location>
</feature>
<evidence type="ECO:0000256" key="2">
    <source>
        <dbReference type="ARBA" id="ARBA00022448"/>
    </source>
</evidence>
<sequence>MKIIIIGCGKVGAYVAKQLLDSHHQVTIIERDQKRFEQVLQIFSQAEVLHGDGTSPILLEKCSVETANAVAYLTGKDEINLVGSTVAKFNYAVDRVVARVNNPKNEWLFNADMGVDSRVSQASLLASVIINEVNIESTATLLKLNDDENAIVEFVLSKGASVHGKTVKTINFPSDVVLISVHRQGQNIIPKGETVLLEGDHILAYTNSQNQEKLAQLFR</sequence>
<dbReference type="InterPro" id="IPR036291">
    <property type="entry name" value="NAD(P)-bd_dom_sf"/>
</dbReference>
<dbReference type="PANTHER" id="PTHR43833">
    <property type="entry name" value="POTASSIUM CHANNEL PROTEIN 2-RELATED-RELATED"/>
    <property type="match status" value="1"/>
</dbReference>
<name>A0A829BQS2_STRMG</name>
<dbReference type="InterPro" id="IPR050721">
    <property type="entry name" value="Trk_Ktr_HKT_K-transport"/>
</dbReference>
<dbReference type="SUPFAM" id="SSF116726">
    <property type="entry name" value="TrkA C-terminal domain-like"/>
    <property type="match status" value="1"/>
</dbReference>
<dbReference type="Proteomes" id="UP000011676">
    <property type="component" value="Unassembled WGS sequence"/>
</dbReference>
<proteinExistence type="predicted"/>
<dbReference type="PROSITE" id="PS51201">
    <property type="entry name" value="RCK_N"/>
    <property type="match status" value="1"/>
</dbReference>
<dbReference type="RefSeq" id="WP_002262970.1">
    <property type="nucleotide sequence ID" value="NZ_AHSR01000026.1"/>
</dbReference>
<keyword evidence="3" id="KW-0633">Potassium transport</keyword>
<organism evidence="9 10">
    <name type="scientific">Streptococcus mutans SM6</name>
    <dbReference type="NCBI Taxonomy" id="857119"/>
    <lineage>
        <taxon>Bacteria</taxon>
        <taxon>Bacillati</taxon>
        <taxon>Bacillota</taxon>
        <taxon>Bacilli</taxon>
        <taxon>Lactobacillales</taxon>
        <taxon>Streptococcaceae</taxon>
        <taxon>Streptococcus</taxon>
    </lineage>
</organism>
<dbReference type="InterPro" id="IPR036721">
    <property type="entry name" value="RCK_C_sf"/>
</dbReference>
<keyword evidence="5" id="KW-0520">NAD</keyword>
<evidence type="ECO:0000313" key="9">
    <source>
        <dbReference type="EMBL" id="EMC23714.1"/>
    </source>
</evidence>
<evidence type="ECO:0000256" key="6">
    <source>
        <dbReference type="ARBA" id="ARBA00023065"/>
    </source>
</evidence>
<dbReference type="PRINTS" id="PR00335">
    <property type="entry name" value="KUPTAKETRKA"/>
</dbReference>
<evidence type="ECO:0000259" key="7">
    <source>
        <dbReference type="PROSITE" id="PS51201"/>
    </source>
</evidence>
<dbReference type="EMBL" id="AHSR01000026">
    <property type="protein sequence ID" value="EMC23714.1"/>
    <property type="molecule type" value="Genomic_DNA"/>
</dbReference>
<dbReference type="InterPro" id="IPR006037">
    <property type="entry name" value="RCK_C"/>
</dbReference>
<dbReference type="InterPro" id="IPR006036">
    <property type="entry name" value="K_uptake_TrkA"/>
</dbReference>
<keyword evidence="2" id="KW-0813">Transport</keyword>
<dbReference type="Pfam" id="PF02254">
    <property type="entry name" value="TrkA_N"/>
    <property type="match status" value="1"/>
</dbReference>
<evidence type="ECO:0000256" key="3">
    <source>
        <dbReference type="ARBA" id="ARBA00022538"/>
    </source>
</evidence>
<keyword evidence="4" id="KW-0630">Potassium</keyword>
<feature type="domain" description="RCK N-terminal" evidence="7">
    <location>
        <begin position="1"/>
        <end position="119"/>
    </location>
</feature>
<protein>
    <recommendedName>
        <fullName evidence="1">Trk system potassium uptake protein TrkA</fullName>
    </recommendedName>
</protein>
<dbReference type="SMR" id="A0A829BQS2"/>
<dbReference type="SUPFAM" id="SSF51735">
    <property type="entry name" value="NAD(P)-binding Rossmann-fold domains"/>
    <property type="match status" value="1"/>
</dbReference>
<evidence type="ECO:0000256" key="4">
    <source>
        <dbReference type="ARBA" id="ARBA00022958"/>
    </source>
</evidence>
<keyword evidence="6" id="KW-0406">Ion transport</keyword>
<dbReference type="Pfam" id="PF02080">
    <property type="entry name" value="TrkA_C"/>
    <property type="match status" value="1"/>
</dbReference>
<dbReference type="InterPro" id="IPR003148">
    <property type="entry name" value="RCK_N"/>
</dbReference>